<keyword evidence="3" id="KW-1185">Reference proteome</keyword>
<gene>
    <name evidence="1" type="ordered locus">MTR_6g012235</name>
</gene>
<organism evidence="1 3">
    <name type="scientific">Medicago truncatula</name>
    <name type="common">Barrel medic</name>
    <name type="synonym">Medicago tribuloides</name>
    <dbReference type="NCBI Taxonomy" id="3880"/>
    <lineage>
        <taxon>Eukaryota</taxon>
        <taxon>Viridiplantae</taxon>
        <taxon>Streptophyta</taxon>
        <taxon>Embryophyta</taxon>
        <taxon>Tracheophyta</taxon>
        <taxon>Spermatophyta</taxon>
        <taxon>Magnoliopsida</taxon>
        <taxon>eudicotyledons</taxon>
        <taxon>Gunneridae</taxon>
        <taxon>Pentapetalae</taxon>
        <taxon>rosids</taxon>
        <taxon>fabids</taxon>
        <taxon>Fabales</taxon>
        <taxon>Fabaceae</taxon>
        <taxon>Papilionoideae</taxon>
        <taxon>50 kb inversion clade</taxon>
        <taxon>NPAAA clade</taxon>
        <taxon>Hologalegina</taxon>
        <taxon>IRL clade</taxon>
        <taxon>Trifolieae</taxon>
        <taxon>Medicago</taxon>
    </lineage>
</organism>
<dbReference type="HOGENOM" id="CLU_2853110_0_0_1"/>
<evidence type="ECO:0000313" key="3">
    <source>
        <dbReference type="Proteomes" id="UP000002051"/>
    </source>
</evidence>
<evidence type="ECO:0000313" key="1">
    <source>
        <dbReference type="EMBL" id="KEH25008.1"/>
    </source>
</evidence>
<protein>
    <submittedName>
        <fullName evidence="1 2">Uncharacterized protein</fullName>
    </submittedName>
</protein>
<dbReference type="AlphaFoldDB" id="A0A072U7C1"/>
<reference evidence="2" key="3">
    <citation type="submission" date="2015-04" db="UniProtKB">
        <authorList>
            <consortium name="EnsemblPlants"/>
        </authorList>
    </citation>
    <scope>IDENTIFICATION</scope>
    <source>
        <strain evidence="2">cv. Jemalong A17</strain>
    </source>
</reference>
<dbReference type="Proteomes" id="UP000002051">
    <property type="component" value="Chromosome 6"/>
</dbReference>
<reference evidence="1 3" key="2">
    <citation type="journal article" date="2014" name="BMC Genomics">
        <title>An improved genome release (version Mt4.0) for the model legume Medicago truncatula.</title>
        <authorList>
            <person name="Tang H."/>
            <person name="Krishnakumar V."/>
            <person name="Bidwell S."/>
            <person name="Rosen B."/>
            <person name="Chan A."/>
            <person name="Zhou S."/>
            <person name="Gentzbittel L."/>
            <person name="Childs K.L."/>
            <person name="Yandell M."/>
            <person name="Gundlach H."/>
            <person name="Mayer K.F."/>
            <person name="Schwartz D.C."/>
            <person name="Town C.D."/>
        </authorList>
    </citation>
    <scope>GENOME REANNOTATION</scope>
    <source>
        <strain evidence="1">A17</strain>
        <strain evidence="2 3">cv. Jemalong A17</strain>
    </source>
</reference>
<reference evidence="1 3" key="1">
    <citation type="journal article" date="2011" name="Nature">
        <title>The Medicago genome provides insight into the evolution of rhizobial symbioses.</title>
        <authorList>
            <person name="Young N.D."/>
            <person name="Debelle F."/>
            <person name="Oldroyd G.E."/>
            <person name="Geurts R."/>
            <person name="Cannon S.B."/>
            <person name="Udvardi M.K."/>
            <person name="Benedito V.A."/>
            <person name="Mayer K.F."/>
            <person name="Gouzy J."/>
            <person name="Schoof H."/>
            <person name="Van de Peer Y."/>
            <person name="Proost S."/>
            <person name="Cook D.R."/>
            <person name="Meyers B.C."/>
            <person name="Spannagl M."/>
            <person name="Cheung F."/>
            <person name="De Mita S."/>
            <person name="Krishnakumar V."/>
            <person name="Gundlach H."/>
            <person name="Zhou S."/>
            <person name="Mudge J."/>
            <person name="Bharti A.K."/>
            <person name="Murray J.D."/>
            <person name="Naoumkina M.A."/>
            <person name="Rosen B."/>
            <person name="Silverstein K.A."/>
            <person name="Tang H."/>
            <person name="Rombauts S."/>
            <person name="Zhao P.X."/>
            <person name="Zhou P."/>
            <person name="Barbe V."/>
            <person name="Bardou P."/>
            <person name="Bechner M."/>
            <person name="Bellec A."/>
            <person name="Berger A."/>
            <person name="Berges H."/>
            <person name="Bidwell S."/>
            <person name="Bisseling T."/>
            <person name="Choisne N."/>
            <person name="Couloux A."/>
            <person name="Denny R."/>
            <person name="Deshpande S."/>
            <person name="Dai X."/>
            <person name="Doyle J.J."/>
            <person name="Dudez A.M."/>
            <person name="Farmer A.D."/>
            <person name="Fouteau S."/>
            <person name="Franken C."/>
            <person name="Gibelin C."/>
            <person name="Gish J."/>
            <person name="Goldstein S."/>
            <person name="Gonzalez A.J."/>
            <person name="Green P.J."/>
            <person name="Hallab A."/>
            <person name="Hartog M."/>
            <person name="Hua A."/>
            <person name="Humphray S.J."/>
            <person name="Jeong D.H."/>
            <person name="Jing Y."/>
            <person name="Jocker A."/>
            <person name="Kenton S.M."/>
            <person name="Kim D.J."/>
            <person name="Klee K."/>
            <person name="Lai H."/>
            <person name="Lang C."/>
            <person name="Lin S."/>
            <person name="Macmil S.L."/>
            <person name="Magdelenat G."/>
            <person name="Matthews L."/>
            <person name="McCorrison J."/>
            <person name="Monaghan E.L."/>
            <person name="Mun J.H."/>
            <person name="Najar F.Z."/>
            <person name="Nicholson C."/>
            <person name="Noirot C."/>
            <person name="O'Bleness M."/>
            <person name="Paule C.R."/>
            <person name="Poulain J."/>
            <person name="Prion F."/>
            <person name="Qin B."/>
            <person name="Qu C."/>
            <person name="Retzel E.F."/>
            <person name="Riddle C."/>
            <person name="Sallet E."/>
            <person name="Samain S."/>
            <person name="Samson N."/>
            <person name="Sanders I."/>
            <person name="Saurat O."/>
            <person name="Scarpelli C."/>
            <person name="Schiex T."/>
            <person name="Segurens B."/>
            <person name="Severin A.J."/>
            <person name="Sherrier D.J."/>
            <person name="Shi R."/>
            <person name="Sims S."/>
            <person name="Singer S.R."/>
            <person name="Sinharoy S."/>
            <person name="Sterck L."/>
            <person name="Viollet A."/>
            <person name="Wang B.B."/>
            <person name="Wang K."/>
            <person name="Wang M."/>
            <person name="Wang X."/>
            <person name="Warfsmann J."/>
            <person name="Weissenbach J."/>
            <person name="White D.D."/>
            <person name="White J.D."/>
            <person name="Wiley G.B."/>
            <person name="Wincker P."/>
            <person name="Xing Y."/>
            <person name="Yang L."/>
            <person name="Yao Z."/>
            <person name="Ying F."/>
            <person name="Zhai J."/>
            <person name="Zhou L."/>
            <person name="Zuber A."/>
            <person name="Denarie J."/>
            <person name="Dixon R.A."/>
            <person name="May G.D."/>
            <person name="Schwartz D.C."/>
            <person name="Rogers J."/>
            <person name="Quetier F."/>
            <person name="Town C.D."/>
            <person name="Roe B.A."/>
        </authorList>
    </citation>
    <scope>NUCLEOTIDE SEQUENCE [LARGE SCALE GENOMIC DNA]</scope>
    <source>
        <strain evidence="1">A17</strain>
        <strain evidence="2 3">cv. Jemalong A17</strain>
    </source>
</reference>
<evidence type="ECO:0000313" key="2">
    <source>
        <dbReference type="EnsemblPlants" id="KEH25008"/>
    </source>
</evidence>
<dbReference type="EMBL" id="CM001222">
    <property type="protein sequence ID" value="KEH25008.1"/>
    <property type="molecule type" value="Genomic_DNA"/>
</dbReference>
<dbReference type="EnsemblPlants" id="KEH25008">
    <property type="protein sequence ID" value="KEH25008"/>
    <property type="gene ID" value="MTR_6g012235"/>
</dbReference>
<accession>A0A072U7C1</accession>
<name>A0A072U7C1_MEDTR</name>
<proteinExistence type="predicted"/>
<sequence>MLHASTITPCPHQRQAPHAHQLHLGSSRNYIVQGDVHFDTICCYSHAQYFDRFIRDHVTQCIQDP</sequence>